<feature type="transmembrane region" description="Helical" evidence="1">
    <location>
        <begin position="168"/>
        <end position="191"/>
    </location>
</feature>
<sequence>MLKGRRIIISFITVMIVSMAIFNTAFAKEPKNIIHNKQTVIPKNQQLENVIVLGDDAVISGKVKTAVVVINGNLTVKKGADIRGSVFVLGGKVSQEKGAKITEHVINVNLNNETLHSLIFAGTIILTLWFMRLAVSLILIVLTVLVGVLMRKRISIDSKSVYFTPGKLILTGFMGTIALSALSIFLTVTIIAIPLVIIVFLGIFVSFIIGLVFLSREIGKEFAIVREKPEWLALFVGIVLLTALMNIPLIGGIIFLILLWYSLGLSITSIYRKLKERRKRKGNV</sequence>
<protein>
    <recommendedName>
        <fullName evidence="4">Polymer-forming cytoskeletal protein</fullName>
    </recommendedName>
</protein>
<feature type="transmembrane region" description="Helical" evidence="1">
    <location>
        <begin position="7"/>
        <end position="27"/>
    </location>
</feature>
<reference evidence="2 3" key="1">
    <citation type="submission" date="2014-10" db="EMBL/GenBank/DDBJ databases">
        <title>Draft genome of phytase producing Bacillus ginsengihumi strain M2.11.</title>
        <authorList>
            <person name="Toymentseva A."/>
            <person name="Boulygina E.A."/>
            <person name="Kazakov S.V."/>
            <person name="Kayumov I."/>
            <person name="Suleimanova A.D."/>
            <person name="Mardanova A.M."/>
            <person name="Maria S.N."/>
            <person name="Sergey M.Y."/>
            <person name="Sharipova M.R."/>
        </authorList>
    </citation>
    <scope>NUCLEOTIDE SEQUENCE [LARGE SCALE GENOMIC DNA]</scope>
    <source>
        <strain evidence="2 3">M2.11</strain>
    </source>
</reference>
<organism evidence="2 3">
    <name type="scientific">Heyndrickxia ginsengihumi</name>
    <dbReference type="NCBI Taxonomy" id="363870"/>
    <lineage>
        <taxon>Bacteria</taxon>
        <taxon>Bacillati</taxon>
        <taxon>Bacillota</taxon>
        <taxon>Bacilli</taxon>
        <taxon>Bacillales</taxon>
        <taxon>Bacillaceae</taxon>
        <taxon>Heyndrickxia</taxon>
    </lineage>
</organism>
<evidence type="ECO:0000313" key="3">
    <source>
        <dbReference type="Proteomes" id="UP000030588"/>
    </source>
</evidence>
<feature type="transmembrane region" description="Helical" evidence="1">
    <location>
        <begin position="253"/>
        <end position="271"/>
    </location>
</feature>
<gene>
    <name evidence="2" type="ORF">NG54_03145</name>
</gene>
<evidence type="ECO:0000313" key="2">
    <source>
        <dbReference type="EMBL" id="KHD86498.1"/>
    </source>
</evidence>
<dbReference type="STRING" id="363870.NG54_03145"/>
<name>A0A0A6VGD2_9BACI</name>
<feature type="transmembrane region" description="Helical" evidence="1">
    <location>
        <begin position="118"/>
        <end position="148"/>
    </location>
</feature>
<proteinExistence type="predicted"/>
<dbReference type="Proteomes" id="UP000030588">
    <property type="component" value="Unassembled WGS sequence"/>
</dbReference>
<feature type="transmembrane region" description="Helical" evidence="1">
    <location>
        <begin position="231"/>
        <end position="247"/>
    </location>
</feature>
<feature type="transmembrane region" description="Helical" evidence="1">
    <location>
        <begin position="197"/>
        <end position="219"/>
    </location>
</feature>
<evidence type="ECO:0000256" key="1">
    <source>
        <dbReference type="SAM" id="Phobius"/>
    </source>
</evidence>
<keyword evidence="1" id="KW-0812">Transmembrane</keyword>
<evidence type="ECO:0008006" key="4">
    <source>
        <dbReference type="Google" id="ProtNLM"/>
    </source>
</evidence>
<keyword evidence="1" id="KW-1133">Transmembrane helix</keyword>
<comment type="caution">
    <text evidence="2">The sequence shown here is derived from an EMBL/GenBank/DDBJ whole genome shotgun (WGS) entry which is preliminary data.</text>
</comment>
<accession>A0A0A6VGD2</accession>
<keyword evidence="1" id="KW-0472">Membrane</keyword>
<dbReference type="EMBL" id="JRUN01000005">
    <property type="protein sequence ID" value="KHD86498.1"/>
    <property type="molecule type" value="Genomic_DNA"/>
</dbReference>
<dbReference type="AlphaFoldDB" id="A0A0A6VGD2"/>